<evidence type="ECO:0000256" key="5">
    <source>
        <dbReference type="ARBA" id="ARBA00023180"/>
    </source>
</evidence>
<accession>A0ABR2UDD9</accession>
<organism evidence="8 9">
    <name type="scientific">Hibiscus sabdariffa</name>
    <name type="common">roselle</name>
    <dbReference type="NCBI Taxonomy" id="183260"/>
    <lineage>
        <taxon>Eukaryota</taxon>
        <taxon>Viridiplantae</taxon>
        <taxon>Streptophyta</taxon>
        <taxon>Embryophyta</taxon>
        <taxon>Tracheophyta</taxon>
        <taxon>Spermatophyta</taxon>
        <taxon>Magnoliopsida</taxon>
        <taxon>eudicotyledons</taxon>
        <taxon>Gunneridae</taxon>
        <taxon>Pentapetalae</taxon>
        <taxon>rosids</taxon>
        <taxon>malvids</taxon>
        <taxon>Malvales</taxon>
        <taxon>Malvaceae</taxon>
        <taxon>Malvoideae</taxon>
        <taxon>Hibiscus</taxon>
    </lineage>
</organism>
<dbReference type="PANTHER" id="PTHR33869">
    <property type="entry name" value="CLAVATA3/ESR (CLE)-RELATED PROTEIN 3"/>
    <property type="match status" value="1"/>
</dbReference>
<dbReference type="Proteomes" id="UP001396334">
    <property type="component" value="Unassembled WGS sequence"/>
</dbReference>
<comment type="caution">
    <text evidence="8">The sequence shown here is derived from an EMBL/GenBank/DDBJ whole genome shotgun (WGS) entry which is preliminary data.</text>
</comment>
<feature type="chain" id="PRO_5046227467" evidence="7">
    <location>
        <begin position="22"/>
        <end position="82"/>
    </location>
</feature>
<evidence type="ECO:0000313" key="8">
    <source>
        <dbReference type="EMBL" id="KAK9047730.1"/>
    </source>
</evidence>
<name>A0ABR2UDD9_9ROSI</name>
<sequence>MANLRVCACLVLLICYAVSRSETRLLNPYIDGRKATGSIPALSTIADSSKVYHFSVPIVDEDTKKLYESKRLSPGGPDPKHH</sequence>
<reference evidence="8 9" key="1">
    <citation type="journal article" date="2024" name="G3 (Bethesda)">
        <title>Genome assembly of Hibiscus sabdariffa L. provides insights into metabolisms of medicinal natural products.</title>
        <authorList>
            <person name="Kim T."/>
        </authorList>
    </citation>
    <scope>NUCLEOTIDE SEQUENCE [LARGE SCALE GENOMIC DNA]</scope>
    <source>
        <strain evidence="8">TK-2024</strain>
        <tissue evidence="8">Old leaves</tissue>
    </source>
</reference>
<dbReference type="InterPro" id="IPR039616">
    <property type="entry name" value="CLE1-4"/>
</dbReference>
<comment type="similarity">
    <text evidence="2">Belongs to the CLV3/ESR signal peptide family.</text>
</comment>
<gene>
    <name evidence="8" type="ORF">V6N11_053566</name>
</gene>
<evidence type="ECO:0000256" key="3">
    <source>
        <dbReference type="ARBA" id="ARBA00022525"/>
    </source>
</evidence>
<protein>
    <submittedName>
        <fullName evidence="8">Uncharacterized protein</fullName>
    </submittedName>
</protein>
<dbReference type="PANTHER" id="PTHR33869:SF30">
    <property type="entry name" value="CLAVATA3_ESR (CLE)-RELATED PROTEIN 2"/>
    <property type="match status" value="1"/>
</dbReference>
<keyword evidence="3" id="KW-0964">Secreted</keyword>
<proteinExistence type="inferred from homology"/>
<evidence type="ECO:0000313" key="9">
    <source>
        <dbReference type="Proteomes" id="UP001396334"/>
    </source>
</evidence>
<evidence type="ECO:0000256" key="4">
    <source>
        <dbReference type="ARBA" id="ARBA00022729"/>
    </source>
</evidence>
<keyword evidence="5" id="KW-0325">Glycoprotein</keyword>
<keyword evidence="6" id="KW-0379">Hydroxylation</keyword>
<keyword evidence="9" id="KW-1185">Reference proteome</keyword>
<evidence type="ECO:0000256" key="7">
    <source>
        <dbReference type="SAM" id="SignalP"/>
    </source>
</evidence>
<feature type="signal peptide" evidence="7">
    <location>
        <begin position="1"/>
        <end position="21"/>
    </location>
</feature>
<keyword evidence="4 7" id="KW-0732">Signal</keyword>
<evidence type="ECO:0000256" key="2">
    <source>
        <dbReference type="ARBA" id="ARBA00005416"/>
    </source>
</evidence>
<comment type="subcellular location">
    <subcellularLocation>
        <location evidence="1">Secreted</location>
        <location evidence="1">Extracellular space</location>
    </subcellularLocation>
</comment>
<evidence type="ECO:0000256" key="1">
    <source>
        <dbReference type="ARBA" id="ARBA00004239"/>
    </source>
</evidence>
<dbReference type="EMBL" id="JBBPBN010000001">
    <property type="protein sequence ID" value="KAK9047730.1"/>
    <property type="molecule type" value="Genomic_DNA"/>
</dbReference>
<evidence type="ECO:0000256" key="6">
    <source>
        <dbReference type="ARBA" id="ARBA00023278"/>
    </source>
</evidence>